<name>A0AAD1ZY18_9LAMI</name>
<dbReference type="InterPro" id="IPR027437">
    <property type="entry name" value="Rbsml_uS13_C"/>
</dbReference>
<dbReference type="AlphaFoldDB" id="A0AAD1ZY18"/>
<dbReference type="GO" id="GO:0003700">
    <property type="term" value="F:DNA-binding transcription factor activity"/>
    <property type="evidence" value="ECO:0007669"/>
    <property type="project" value="InterPro"/>
</dbReference>
<dbReference type="SUPFAM" id="SSF46946">
    <property type="entry name" value="S13-like H2TH domain"/>
    <property type="match status" value="1"/>
</dbReference>
<dbReference type="EMBL" id="OU503050">
    <property type="protein sequence ID" value="CAI9777944.1"/>
    <property type="molecule type" value="Genomic_DNA"/>
</dbReference>
<dbReference type="GO" id="GO:1990904">
    <property type="term" value="C:ribonucleoprotein complex"/>
    <property type="evidence" value="ECO:0007669"/>
    <property type="project" value="UniProtKB-KW"/>
</dbReference>
<dbReference type="InterPro" id="IPR010979">
    <property type="entry name" value="Ribosomal_uS13-like_H2TH"/>
</dbReference>
<keyword evidence="3" id="KW-0687">Ribonucleoprotein</keyword>
<dbReference type="PROSITE" id="PS00646">
    <property type="entry name" value="RIBOSOMAL_S13_1"/>
    <property type="match status" value="1"/>
</dbReference>
<dbReference type="InterPro" id="IPR018269">
    <property type="entry name" value="Ribosomal_uS13_CS"/>
</dbReference>
<dbReference type="GO" id="GO:0006412">
    <property type="term" value="P:translation"/>
    <property type="evidence" value="ECO:0007669"/>
    <property type="project" value="InterPro"/>
</dbReference>
<dbReference type="InterPro" id="IPR001892">
    <property type="entry name" value="Ribosomal_uS13"/>
</dbReference>
<dbReference type="InterPro" id="IPR036955">
    <property type="entry name" value="AP2/ERF_dom_sf"/>
</dbReference>
<comment type="similarity">
    <text evidence="1">Belongs to the universal ribosomal protein uS13 family.</text>
</comment>
<evidence type="ECO:0000313" key="5">
    <source>
        <dbReference type="Proteomes" id="UP000834106"/>
    </source>
</evidence>
<evidence type="ECO:0000256" key="2">
    <source>
        <dbReference type="ARBA" id="ARBA00022980"/>
    </source>
</evidence>
<dbReference type="PROSITE" id="PS50159">
    <property type="entry name" value="RIBOSOMAL_S13_2"/>
    <property type="match status" value="1"/>
</dbReference>
<organism evidence="4 5">
    <name type="scientific">Fraxinus pennsylvanica</name>
    <dbReference type="NCBI Taxonomy" id="56036"/>
    <lineage>
        <taxon>Eukaryota</taxon>
        <taxon>Viridiplantae</taxon>
        <taxon>Streptophyta</taxon>
        <taxon>Embryophyta</taxon>
        <taxon>Tracheophyta</taxon>
        <taxon>Spermatophyta</taxon>
        <taxon>Magnoliopsida</taxon>
        <taxon>eudicotyledons</taxon>
        <taxon>Gunneridae</taxon>
        <taxon>Pentapetalae</taxon>
        <taxon>asterids</taxon>
        <taxon>lamiids</taxon>
        <taxon>Lamiales</taxon>
        <taxon>Oleaceae</taxon>
        <taxon>Oleeae</taxon>
        <taxon>Fraxinus</taxon>
    </lineage>
</organism>
<keyword evidence="5" id="KW-1185">Reference proteome</keyword>
<dbReference type="PANTHER" id="PTHR32467">
    <property type="entry name" value="AP2-LIKE ETHYLENE-RESPONSIVE TRANSCRIPTION FACTOR"/>
    <property type="match status" value="1"/>
</dbReference>
<dbReference type="Gene3D" id="4.10.910.10">
    <property type="entry name" value="30s ribosomal protein s13, domain 2"/>
    <property type="match status" value="1"/>
</dbReference>
<dbReference type="Proteomes" id="UP000834106">
    <property type="component" value="Chromosome 15"/>
</dbReference>
<dbReference type="Pfam" id="PF00416">
    <property type="entry name" value="Ribosomal_S13"/>
    <property type="match status" value="1"/>
</dbReference>
<evidence type="ECO:0000256" key="1">
    <source>
        <dbReference type="ARBA" id="ARBA00008080"/>
    </source>
</evidence>
<proteinExistence type="inferred from homology"/>
<sequence>MAFEIRKRDSEKVSQKHIAHRKSIDTFRQRTSQYRGVKRHRWTGKYEGHMWDNNCRKEGPRRKEGQEEVQCTCHRRLKEIRCYRGVRHTQGLPCRGQRTNNNCRNLKGKRVAIPGKNKC</sequence>
<keyword evidence="2" id="KW-0689">Ribosomal protein</keyword>
<dbReference type="GO" id="GO:0003735">
    <property type="term" value="F:structural constituent of ribosome"/>
    <property type="evidence" value="ECO:0007669"/>
    <property type="project" value="InterPro"/>
</dbReference>
<dbReference type="GO" id="GO:0003723">
    <property type="term" value="F:RNA binding"/>
    <property type="evidence" value="ECO:0007669"/>
    <property type="project" value="InterPro"/>
</dbReference>
<accession>A0AAD1ZY18</accession>
<dbReference type="Gene3D" id="3.30.730.10">
    <property type="entry name" value="AP2/ERF domain"/>
    <property type="match status" value="1"/>
</dbReference>
<gene>
    <name evidence="4" type="ORF">FPE_LOCUS25374</name>
</gene>
<evidence type="ECO:0000313" key="4">
    <source>
        <dbReference type="EMBL" id="CAI9777944.1"/>
    </source>
</evidence>
<protein>
    <submittedName>
        <fullName evidence="4">Uncharacterized protein</fullName>
    </submittedName>
</protein>
<dbReference type="GO" id="GO:0005840">
    <property type="term" value="C:ribosome"/>
    <property type="evidence" value="ECO:0007669"/>
    <property type="project" value="UniProtKB-KW"/>
</dbReference>
<reference evidence="4" key="1">
    <citation type="submission" date="2023-05" db="EMBL/GenBank/DDBJ databases">
        <authorList>
            <person name="Huff M."/>
        </authorList>
    </citation>
    <scope>NUCLEOTIDE SEQUENCE</scope>
</reference>
<evidence type="ECO:0000256" key="3">
    <source>
        <dbReference type="ARBA" id="ARBA00023274"/>
    </source>
</evidence>
<dbReference type="PANTHER" id="PTHR32467:SF157">
    <property type="entry name" value="AP2-LIKE ETHYLENE-RESPONSIVE TRANSCRIPTION FACTOR CRL5"/>
    <property type="match status" value="1"/>
</dbReference>